<reference evidence="8" key="3">
    <citation type="submission" date="2022-06" db="UniProtKB">
        <authorList>
            <consortium name="EnsemblPlants"/>
        </authorList>
    </citation>
    <scope>IDENTIFICATION</scope>
</reference>
<evidence type="ECO:0000256" key="5">
    <source>
        <dbReference type="ARBA" id="ARBA00022821"/>
    </source>
</evidence>
<reference evidence="9" key="1">
    <citation type="journal article" date="2013" name="Nature">
        <title>Draft genome of the wheat A-genome progenitor Triticum urartu.</title>
        <authorList>
            <person name="Ling H.Q."/>
            <person name="Zhao S."/>
            <person name="Liu D."/>
            <person name="Wang J."/>
            <person name="Sun H."/>
            <person name="Zhang C."/>
            <person name="Fan H."/>
            <person name="Li D."/>
            <person name="Dong L."/>
            <person name="Tao Y."/>
            <person name="Gao C."/>
            <person name="Wu H."/>
            <person name="Li Y."/>
            <person name="Cui Y."/>
            <person name="Guo X."/>
            <person name="Zheng S."/>
            <person name="Wang B."/>
            <person name="Yu K."/>
            <person name="Liang Q."/>
            <person name="Yang W."/>
            <person name="Lou X."/>
            <person name="Chen J."/>
            <person name="Feng M."/>
            <person name="Jian J."/>
            <person name="Zhang X."/>
            <person name="Luo G."/>
            <person name="Jiang Y."/>
            <person name="Liu J."/>
            <person name="Wang Z."/>
            <person name="Sha Y."/>
            <person name="Zhang B."/>
            <person name="Wu H."/>
            <person name="Tang D."/>
            <person name="Shen Q."/>
            <person name="Xue P."/>
            <person name="Zou S."/>
            <person name="Wang X."/>
            <person name="Liu X."/>
            <person name="Wang F."/>
            <person name="Yang Y."/>
            <person name="An X."/>
            <person name="Dong Z."/>
            <person name="Zhang K."/>
            <person name="Zhang X."/>
            <person name="Luo M.C."/>
            <person name="Dvorak J."/>
            <person name="Tong Y."/>
            <person name="Wang J."/>
            <person name="Yang H."/>
            <person name="Li Z."/>
            <person name="Wang D."/>
            <person name="Zhang A."/>
            <person name="Wang J."/>
        </authorList>
    </citation>
    <scope>NUCLEOTIDE SEQUENCE</scope>
    <source>
        <strain evidence="9">cv. G1812</strain>
    </source>
</reference>
<dbReference type="Pfam" id="PF18052">
    <property type="entry name" value="Rx_N"/>
    <property type="match status" value="1"/>
</dbReference>
<keyword evidence="2" id="KW-0433">Leucine-rich repeat</keyword>
<dbReference type="InterPro" id="IPR038005">
    <property type="entry name" value="RX-like_CC"/>
</dbReference>
<proteinExistence type="inferred from homology"/>
<dbReference type="Gramene" id="TuG1812G0300000575.01.T01">
    <property type="protein sequence ID" value="TuG1812G0300000575.01.T01.cds390724"/>
    <property type="gene ID" value="TuG1812G0300000575.01"/>
</dbReference>
<accession>A0A8R7TRD9</accession>
<dbReference type="EnsemblPlants" id="TuG1812G0300000575.01.T01">
    <property type="protein sequence ID" value="TuG1812G0300000575.01.T01.cds390724"/>
    <property type="gene ID" value="TuG1812G0300000575.01"/>
</dbReference>
<reference evidence="8" key="2">
    <citation type="submission" date="2018-03" db="EMBL/GenBank/DDBJ databases">
        <title>The Triticum urartu genome reveals the dynamic nature of wheat genome evolution.</title>
        <authorList>
            <person name="Ling H."/>
            <person name="Ma B."/>
            <person name="Shi X."/>
            <person name="Liu H."/>
            <person name="Dong L."/>
            <person name="Sun H."/>
            <person name="Cao Y."/>
            <person name="Gao Q."/>
            <person name="Zheng S."/>
            <person name="Li Y."/>
            <person name="Yu Y."/>
            <person name="Du H."/>
            <person name="Qi M."/>
            <person name="Li Y."/>
            <person name="Yu H."/>
            <person name="Cui Y."/>
            <person name="Wang N."/>
            <person name="Chen C."/>
            <person name="Wu H."/>
            <person name="Zhao Y."/>
            <person name="Zhang J."/>
            <person name="Li Y."/>
            <person name="Zhou W."/>
            <person name="Zhang B."/>
            <person name="Hu W."/>
            <person name="Eijk M."/>
            <person name="Tang J."/>
            <person name="Witsenboer H."/>
            <person name="Zhao S."/>
            <person name="Li Z."/>
            <person name="Zhang A."/>
            <person name="Wang D."/>
            <person name="Liang C."/>
        </authorList>
    </citation>
    <scope>NUCLEOTIDE SEQUENCE [LARGE SCALE GENOMIC DNA]</scope>
    <source>
        <strain evidence="8">cv. G1812</strain>
    </source>
</reference>
<dbReference type="SUPFAM" id="SSF52540">
    <property type="entry name" value="P-loop containing nucleoside triphosphate hydrolases"/>
    <property type="match status" value="1"/>
</dbReference>
<evidence type="ECO:0000256" key="3">
    <source>
        <dbReference type="ARBA" id="ARBA00022737"/>
    </source>
</evidence>
<evidence type="ECO:0000313" key="8">
    <source>
        <dbReference type="EnsemblPlants" id="TuG1812G0300000575.01.T01.cds390724"/>
    </source>
</evidence>
<evidence type="ECO:0000256" key="2">
    <source>
        <dbReference type="ARBA" id="ARBA00022614"/>
    </source>
</evidence>
<keyword evidence="4" id="KW-0547">Nucleotide-binding</keyword>
<keyword evidence="5" id="KW-0611">Plant defense</keyword>
<evidence type="ECO:0000259" key="7">
    <source>
        <dbReference type="Pfam" id="PF18052"/>
    </source>
</evidence>
<sequence>MEGMVVSAVTGAMRTLLPKLAALLASKYKLSRGVHKQIVLLRNEMRSMNALLLKLSRTAELDEQQRDWRDKVRELSYDMEDCVDIFTHDLNGGHGGKAWLKRRLRKIKTRHKIASRIEELKARALEVSNCHHRYKTDECVGSPDCIPPPRGLVAIDPRMEALYVDANSLVGMDGPKEKLIKLLSQEQVVGNRLKVVAVVGSGGMGKTTLAHQVYTKIKSQFDAKAFITVS</sequence>
<name>A0A8R7TRD9_TRIUA</name>
<evidence type="ECO:0000256" key="4">
    <source>
        <dbReference type="ARBA" id="ARBA00022741"/>
    </source>
</evidence>
<dbReference type="GO" id="GO:0006952">
    <property type="term" value="P:defense response"/>
    <property type="evidence" value="ECO:0007669"/>
    <property type="project" value="UniProtKB-KW"/>
</dbReference>
<protein>
    <submittedName>
        <fullName evidence="8">Uncharacterized protein</fullName>
    </submittedName>
</protein>
<feature type="domain" description="Disease resistance N-terminal" evidence="7">
    <location>
        <begin position="12"/>
        <end position="102"/>
    </location>
</feature>
<dbReference type="Proteomes" id="UP000015106">
    <property type="component" value="Chromosome 3"/>
</dbReference>
<dbReference type="InterPro" id="IPR027417">
    <property type="entry name" value="P-loop_NTPase"/>
</dbReference>
<dbReference type="InterPro" id="IPR002182">
    <property type="entry name" value="NB-ARC"/>
</dbReference>
<dbReference type="Gene3D" id="1.20.5.4130">
    <property type="match status" value="1"/>
</dbReference>
<evidence type="ECO:0000259" key="6">
    <source>
        <dbReference type="Pfam" id="PF00931"/>
    </source>
</evidence>
<dbReference type="Pfam" id="PF00931">
    <property type="entry name" value="NB-ARC"/>
    <property type="match status" value="1"/>
</dbReference>
<keyword evidence="9" id="KW-1185">Reference proteome</keyword>
<dbReference type="AlphaFoldDB" id="A0A8R7TRD9"/>
<keyword evidence="3" id="KW-0677">Repeat</keyword>
<comment type="similarity">
    <text evidence="1">Belongs to the disease resistance NB-LRR family.</text>
</comment>
<dbReference type="PANTHER" id="PTHR19338:SF65">
    <property type="entry name" value="OS06G0163900 PROTEIN"/>
    <property type="match status" value="1"/>
</dbReference>
<dbReference type="InterPro" id="IPR041118">
    <property type="entry name" value="Rx_N"/>
</dbReference>
<dbReference type="PANTHER" id="PTHR19338">
    <property type="entry name" value="TRANSLOCASE OF INNER MITOCHONDRIAL MEMBRANE 13 HOMOLOG"/>
    <property type="match status" value="1"/>
</dbReference>
<dbReference type="CDD" id="cd14798">
    <property type="entry name" value="RX-CC_like"/>
    <property type="match status" value="1"/>
</dbReference>
<dbReference type="GO" id="GO:0043531">
    <property type="term" value="F:ADP binding"/>
    <property type="evidence" value="ECO:0007669"/>
    <property type="project" value="InterPro"/>
</dbReference>
<evidence type="ECO:0000256" key="1">
    <source>
        <dbReference type="ARBA" id="ARBA00008894"/>
    </source>
</evidence>
<feature type="domain" description="NB-ARC" evidence="6">
    <location>
        <begin position="175"/>
        <end position="230"/>
    </location>
</feature>
<organism evidence="8 9">
    <name type="scientific">Triticum urartu</name>
    <name type="common">Red wild einkorn</name>
    <name type="synonym">Crithodium urartu</name>
    <dbReference type="NCBI Taxonomy" id="4572"/>
    <lineage>
        <taxon>Eukaryota</taxon>
        <taxon>Viridiplantae</taxon>
        <taxon>Streptophyta</taxon>
        <taxon>Embryophyta</taxon>
        <taxon>Tracheophyta</taxon>
        <taxon>Spermatophyta</taxon>
        <taxon>Magnoliopsida</taxon>
        <taxon>Liliopsida</taxon>
        <taxon>Poales</taxon>
        <taxon>Poaceae</taxon>
        <taxon>BOP clade</taxon>
        <taxon>Pooideae</taxon>
        <taxon>Triticodae</taxon>
        <taxon>Triticeae</taxon>
        <taxon>Triticinae</taxon>
        <taxon>Triticum</taxon>
    </lineage>
</organism>
<evidence type="ECO:0000313" key="9">
    <source>
        <dbReference type="Proteomes" id="UP000015106"/>
    </source>
</evidence>
<dbReference type="Gene3D" id="3.40.50.300">
    <property type="entry name" value="P-loop containing nucleotide triphosphate hydrolases"/>
    <property type="match status" value="1"/>
</dbReference>